<proteinExistence type="predicted"/>
<reference evidence="2 3" key="1">
    <citation type="submission" date="2017-04" db="EMBL/GenBank/DDBJ databases">
        <authorList>
            <person name="Afonso C.L."/>
            <person name="Miller P.J."/>
            <person name="Scott M.A."/>
            <person name="Spackman E."/>
            <person name="Goraichik I."/>
            <person name="Dimitrov K.M."/>
            <person name="Suarez D.L."/>
            <person name="Swayne D.E."/>
        </authorList>
    </citation>
    <scope>NUCLEOTIDE SEQUENCE [LARGE SCALE GENOMIC DNA]</scope>
    <source>
        <strain evidence="2 3">DSM 43828</strain>
    </source>
</reference>
<organism evidence="2 3">
    <name type="scientific">Kibdelosporangium aridum</name>
    <dbReference type="NCBI Taxonomy" id="2030"/>
    <lineage>
        <taxon>Bacteria</taxon>
        <taxon>Bacillati</taxon>
        <taxon>Actinomycetota</taxon>
        <taxon>Actinomycetes</taxon>
        <taxon>Pseudonocardiales</taxon>
        <taxon>Pseudonocardiaceae</taxon>
        <taxon>Kibdelosporangium</taxon>
    </lineage>
</organism>
<evidence type="ECO:0000313" key="2">
    <source>
        <dbReference type="EMBL" id="SMD14697.1"/>
    </source>
</evidence>
<dbReference type="RefSeq" id="WP_143446570.1">
    <property type="nucleotide sequence ID" value="NZ_FWXV01000004.1"/>
</dbReference>
<dbReference type="AlphaFoldDB" id="A0A1W2EYA6"/>
<feature type="region of interest" description="Disordered" evidence="1">
    <location>
        <begin position="1"/>
        <end position="31"/>
    </location>
</feature>
<dbReference type="Proteomes" id="UP000192674">
    <property type="component" value="Unassembled WGS sequence"/>
</dbReference>
<sequence>MSNAKSEDAISGQAAKSKEGGGISAENLRFPKEQRWMDGRQVFVRPESRASTTAKRDIIGTEEERDAVTEAHVISSLARRAMTVDEIEEEIKMFDELDEKNPLVQ</sequence>
<evidence type="ECO:0000313" key="3">
    <source>
        <dbReference type="Proteomes" id="UP000192674"/>
    </source>
</evidence>
<evidence type="ECO:0000256" key="1">
    <source>
        <dbReference type="SAM" id="MobiDB-lite"/>
    </source>
</evidence>
<gene>
    <name evidence="2" type="ORF">SAMN05661093_05099</name>
</gene>
<protein>
    <submittedName>
        <fullName evidence="2">Uncharacterized protein</fullName>
    </submittedName>
</protein>
<keyword evidence="3" id="KW-1185">Reference proteome</keyword>
<dbReference type="EMBL" id="FWXV01000004">
    <property type="protein sequence ID" value="SMD14697.1"/>
    <property type="molecule type" value="Genomic_DNA"/>
</dbReference>
<accession>A0A1W2EYA6</accession>
<name>A0A1W2EYA6_KIBAR</name>